<dbReference type="Pfam" id="PF08237">
    <property type="entry name" value="PE-PPE"/>
    <property type="match status" value="2"/>
</dbReference>
<dbReference type="InterPro" id="IPR013228">
    <property type="entry name" value="PE-PPE_C"/>
</dbReference>
<name>A0A1Z4F340_9MYCO</name>
<dbReference type="InterPro" id="IPR029058">
    <property type="entry name" value="AB_hydrolase_fold"/>
</dbReference>
<feature type="domain" description="PE-PPE" evidence="2">
    <location>
        <begin position="271"/>
        <end position="325"/>
    </location>
</feature>
<evidence type="ECO:0000256" key="1">
    <source>
        <dbReference type="SAM" id="MobiDB-lite"/>
    </source>
</evidence>
<evidence type="ECO:0000259" key="2">
    <source>
        <dbReference type="Pfam" id="PF08237"/>
    </source>
</evidence>
<evidence type="ECO:0000313" key="3">
    <source>
        <dbReference type="EMBL" id="BAX99611.1"/>
    </source>
</evidence>
<feature type="compositionally biased region" description="Low complexity" evidence="1">
    <location>
        <begin position="440"/>
        <end position="449"/>
    </location>
</feature>
<feature type="compositionally biased region" description="Basic and acidic residues" evidence="1">
    <location>
        <begin position="450"/>
        <end position="463"/>
    </location>
</feature>
<reference evidence="3 4" key="2">
    <citation type="journal article" date="2017" name="Int. J. Syst. Evol. Microbiol.">
        <title>Mycobacterium stephanolepidis sp. nov., a rapidly growing species related to Mycobacterium chelonae, isolated from marine teleost fish, Stephanolepis cirrhifer.</title>
        <authorList>
            <person name="Fukano H."/>
            <person name="Wada S."/>
            <person name="Kurata O."/>
            <person name="Katayama K."/>
            <person name="Fujiwara N."/>
            <person name="Hoshino Y."/>
        </authorList>
    </citation>
    <scope>NUCLEOTIDE SEQUENCE [LARGE SCALE GENOMIC DNA]</scope>
    <source>
        <strain evidence="3 4">NJB0901</strain>
    </source>
</reference>
<feature type="compositionally biased region" description="Low complexity" evidence="1">
    <location>
        <begin position="566"/>
        <end position="576"/>
    </location>
</feature>
<dbReference type="RefSeq" id="WP_096504191.1">
    <property type="nucleotide sequence ID" value="NZ_AP018165.1"/>
</dbReference>
<dbReference type="KEGG" id="mste:MSTE_04317"/>
<dbReference type="OrthoDB" id="4568361at2"/>
<dbReference type="EMBL" id="AP018165">
    <property type="protein sequence ID" value="BAX99611.1"/>
    <property type="molecule type" value="Genomic_DNA"/>
</dbReference>
<dbReference type="Gene3D" id="3.40.50.1820">
    <property type="entry name" value="alpha/beta hydrolase"/>
    <property type="match status" value="1"/>
</dbReference>
<protein>
    <submittedName>
        <fullName evidence="3">PE/PPE family protein</fullName>
    </submittedName>
</protein>
<keyword evidence="4" id="KW-1185">Reference proteome</keyword>
<accession>A0A1Z4F340</accession>
<feature type="compositionally biased region" description="Basic and acidic residues" evidence="1">
    <location>
        <begin position="473"/>
        <end position="482"/>
    </location>
</feature>
<gene>
    <name evidence="3" type="ORF">MSTE_04317</name>
</gene>
<evidence type="ECO:0000313" key="4">
    <source>
        <dbReference type="Proteomes" id="UP000217954"/>
    </source>
</evidence>
<proteinExistence type="predicted"/>
<feature type="region of interest" description="Disordered" evidence="1">
    <location>
        <begin position="361"/>
        <end position="576"/>
    </location>
</feature>
<dbReference type="AlphaFoldDB" id="A0A1Z4F340"/>
<sequence length="576" mass="60284">MAAQHSVSGKRQSLKRSVATAAAVAATCTVLAPVAMESRTIASTLASYVIGVGGRGDGPGANIPAKLGGLDGFYNSSSDTYVPVSYPGTMWPVDGLRDKTFRQSVTAGHTALAYEIATHPGKKVIIGYSLGAVVVNESRKDLEEQYGPDGNPDIQFVLISNAYKPNGGILARFPGIWIPFMDIYSAQPAKPDIFTTTDITNEYDTIGDFPAYFNPLAIANALVAFPYTHPDQFYDNTDLDKYDNANALADKTQTDGNTTTYHYEDGTTKTVITNANGSISTYYVVHTEHLPLLQPLRDLTNPIGASFVLDAIEPTLRVFIDMAYDRETGPGTIKPFSLFTPSKNIIDALKKLPGAVEEGAENFQNGLPGAAPMQPAPVDRTANPPAPQADPTRAIPPATQTPAPETPREPVLTPTTSGPTAPPAPTKLSDPTAIAVSANTVPTAQAETTTETKPETTPDEKPGQRKPAVTSVKDVEKSKDTTKPTLRLPKLPVSRPGTTAKNPKLPSIRDGLTSIPGLGAGKSPSATSADSGAGKETGDTGNSSGPESGTHAGPSDHANSGDHSKSGNGHSGSNAA</sequence>
<dbReference type="SUPFAM" id="SSF53474">
    <property type="entry name" value="alpha/beta-Hydrolases"/>
    <property type="match status" value="1"/>
</dbReference>
<organism evidence="3 4">
    <name type="scientific">[Mycobacterium] stephanolepidis</name>
    <dbReference type="NCBI Taxonomy" id="1520670"/>
    <lineage>
        <taxon>Bacteria</taxon>
        <taxon>Bacillati</taxon>
        <taxon>Actinomycetota</taxon>
        <taxon>Actinomycetes</taxon>
        <taxon>Mycobacteriales</taxon>
        <taxon>Mycobacteriaceae</taxon>
        <taxon>Mycobacteroides</taxon>
    </lineage>
</organism>
<feature type="compositionally biased region" description="Low complexity" evidence="1">
    <location>
        <begin position="391"/>
        <end position="419"/>
    </location>
</feature>
<dbReference type="Proteomes" id="UP000217954">
    <property type="component" value="Chromosome"/>
</dbReference>
<reference evidence="4" key="1">
    <citation type="journal article" date="2017" name="Genome Announc.">
        <title>Complete Genome Sequence of Mycobacterium stephanolepidis.</title>
        <authorList>
            <person name="Fukano H."/>
            <person name="Yoshida M."/>
            <person name="Katayama Y."/>
            <person name="Omatsu T."/>
            <person name="Mizutani T."/>
            <person name="Kurata O."/>
            <person name="Wada S."/>
            <person name="Hoshino Y."/>
        </authorList>
    </citation>
    <scope>NUCLEOTIDE SEQUENCE [LARGE SCALE GENOMIC DNA]</scope>
    <source>
        <strain evidence="4">NJB0901</strain>
    </source>
</reference>
<feature type="domain" description="PE-PPE" evidence="2">
    <location>
        <begin position="84"/>
        <end position="262"/>
    </location>
</feature>